<name>A0A3M6Q782_9BURK</name>
<dbReference type="InterPro" id="IPR002716">
    <property type="entry name" value="PIN_dom"/>
</dbReference>
<accession>A0A3M6Q782</accession>
<proteinExistence type="predicted"/>
<feature type="domain" description="PIN" evidence="1">
    <location>
        <begin position="4"/>
        <end position="127"/>
    </location>
</feature>
<sequence length="138" mass="15717">MNVVLIDTGALVALYAPESYAHRHYTGLLADAGSDWRLCSTWPCVVEACHFLRPDRRWRMLRWVAEGGVAVFPMDAAQLPQLLRAMQRYTELPRTDMDFADASLVDLAAQTGVNRIMTLDVRDFSRYRLPDGRAFEIL</sequence>
<reference evidence="2 3" key="1">
    <citation type="submission" date="2018-10" db="EMBL/GenBank/DDBJ databases">
        <title>Comamonadaceae CDC group NO-1 genome sequencing and assembly.</title>
        <authorList>
            <person name="Bernier A.-M."/>
            <person name="Bernard K."/>
        </authorList>
    </citation>
    <scope>NUCLEOTIDE SEQUENCE [LARGE SCALE GENOMIC DNA]</scope>
    <source>
        <strain evidence="2 3">NML161473</strain>
    </source>
</reference>
<dbReference type="InterPro" id="IPR029060">
    <property type="entry name" value="PIN-like_dom_sf"/>
</dbReference>
<comment type="caution">
    <text evidence="2">The sequence shown here is derived from an EMBL/GenBank/DDBJ whole genome shotgun (WGS) entry which is preliminary data.</text>
</comment>
<dbReference type="Gene3D" id="3.40.50.1010">
    <property type="entry name" value="5'-nuclease"/>
    <property type="match status" value="1"/>
</dbReference>
<dbReference type="Proteomes" id="UP000267035">
    <property type="component" value="Unassembled WGS sequence"/>
</dbReference>
<protein>
    <submittedName>
        <fullName evidence="2">PIN domain-containing protein</fullName>
    </submittedName>
</protein>
<evidence type="ECO:0000313" key="2">
    <source>
        <dbReference type="EMBL" id="RMW99027.1"/>
    </source>
</evidence>
<keyword evidence="3" id="KW-1185">Reference proteome</keyword>
<dbReference type="SUPFAM" id="SSF88723">
    <property type="entry name" value="PIN domain-like"/>
    <property type="match status" value="1"/>
</dbReference>
<dbReference type="RefSeq" id="WP_122254131.1">
    <property type="nucleotide sequence ID" value="NZ_RDQL01000009.1"/>
</dbReference>
<evidence type="ECO:0000313" key="3">
    <source>
        <dbReference type="Proteomes" id="UP000267035"/>
    </source>
</evidence>
<evidence type="ECO:0000259" key="1">
    <source>
        <dbReference type="Pfam" id="PF01850"/>
    </source>
</evidence>
<dbReference type="AlphaFoldDB" id="A0A3M6Q782"/>
<dbReference type="EMBL" id="RDQL01000009">
    <property type="protein sequence ID" value="RMW99027.1"/>
    <property type="molecule type" value="Genomic_DNA"/>
</dbReference>
<dbReference type="Pfam" id="PF01850">
    <property type="entry name" value="PIN"/>
    <property type="match status" value="1"/>
</dbReference>
<gene>
    <name evidence="2" type="ORF">EBQ25_08030</name>
</gene>
<organism evidence="2 3">
    <name type="scientific">Allofranklinella schreckenbergeri</name>
    <dbReference type="NCBI Taxonomy" id="1076744"/>
    <lineage>
        <taxon>Bacteria</taxon>
        <taxon>Pseudomonadati</taxon>
        <taxon>Pseudomonadota</taxon>
        <taxon>Betaproteobacteria</taxon>
        <taxon>Burkholderiales</taxon>
        <taxon>Comamonadaceae</taxon>
        <taxon>Allofranklinella</taxon>
    </lineage>
</organism>